<reference evidence="15 16" key="1">
    <citation type="submission" date="2017-09" db="EMBL/GenBank/DDBJ databases">
        <title>Depth-based differentiation of microbial function through sediment-hosted aquifers and enrichment of novel symbionts in the deep terrestrial subsurface.</title>
        <authorList>
            <person name="Probst A.J."/>
            <person name="Ladd B."/>
            <person name="Jarett J.K."/>
            <person name="Geller-Mcgrath D.E."/>
            <person name="Sieber C.M."/>
            <person name="Emerson J.B."/>
            <person name="Anantharaman K."/>
            <person name="Thomas B.C."/>
            <person name="Malmstrom R."/>
            <person name="Stieglmeier M."/>
            <person name="Klingl A."/>
            <person name="Woyke T."/>
            <person name="Ryan C.M."/>
            <person name="Banfield J.F."/>
        </authorList>
    </citation>
    <scope>NUCLEOTIDE SEQUENCE [LARGE SCALE GENOMIC DNA]</scope>
    <source>
        <strain evidence="15">CG17_big_fil_post_rev_8_21_14_2_50_48_46</strain>
    </source>
</reference>
<keyword evidence="8" id="KW-0902">Two-component regulatory system</keyword>
<evidence type="ECO:0000259" key="12">
    <source>
        <dbReference type="PROSITE" id="PS50109"/>
    </source>
</evidence>
<dbReference type="PRINTS" id="PR00344">
    <property type="entry name" value="BCTRLSENSOR"/>
</dbReference>
<dbReference type="GO" id="GO:0005524">
    <property type="term" value="F:ATP binding"/>
    <property type="evidence" value="ECO:0007669"/>
    <property type="project" value="UniProtKB-KW"/>
</dbReference>
<dbReference type="FunFam" id="3.30.565.10:FF:000078">
    <property type="entry name" value="Two-component sensor histidine kinase"/>
    <property type="match status" value="1"/>
</dbReference>
<dbReference type="Gene3D" id="3.40.50.2300">
    <property type="match status" value="1"/>
</dbReference>
<dbReference type="InterPro" id="IPR036097">
    <property type="entry name" value="HisK_dim/P_sf"/>
</dbReference>
<dbReference type="FunFam" id="1.10.287.130:FF:000002">
    <property type="entry name" value="Two-component osmosensing histidine kinase"/>
    <property type="match status" value="1"/>
</dbReference>
<protein>
    <recommendedName>
        <fullName evidence="2">histidine kinase</fullName>
        <ecNumber evidence="2">2.7.13.3</ecNumber>
    </recommendedName>
</protein>
<sequence>MNTDPFSELFDEAQESVLAQEEPILLAAPEQEHEPVHLLKARLEILVRHLQAGIVVETSERRITLANNSFCRIFALPDAPENLMGKDGNRAAKASAPLFAEPEQFLSLTETHLRERVPVLNETLPLKNGKILERDYLPIIEAGHYLGHFWVYRDISPFQQEAENLSSLSRFPEENPNPVFRVDHQGLLLYANPHAQKLLDTWNCKVGQPFPEPWQGPLQETLNTESTRESEIQLDNRFFHFYFVPVQEQGYVNIYASDITESKLAEAELQQARDQALQASKAKSEFLATISHEIRTPLNAMMGMLDLLEETQLDTEQEKYLNVCKNASSTLLNLINDVLDLSRIESGKFTLETQNFRFRPIVNGILTMFEKQAKTKGLTLRVQIADSLPEQINGDPGRFRQILMNLIGNAVKFTSKGGVTVEIYDYQTLSREGEICLMVSVRDTGVGISAEQQSRIFESFRQADSSTTRRYGGTGLGLAITRRLVELFRGHIWVESTPGMGSTFSCTLRFENGEGTVRTAPKRQGLPKPPAAMSGTAPDRDLRLLLVEDSPDNRLLVHLYLKGTPHYKITDAQNGEEAVQLFTTSPFDLVLMDIQMPIMDGYTATRKIREWEQKQGRKPAPIVALTADALTSVRDAILAAGSNLYLTKPIRKQDLLDTLAFLSCVATAGSEPAPTSAQELEIQEIDPDIFELVPQFLDNRAGDIPKLREHLQNSNFKELTRLGHSMKGSGTAYGFPKITALGKELQEAGEACDRNKTHTLLNELETYLSQVKHYFAQKQG</sequence>
<dbReference type="PROSITE" id="PS50894">
    <property type="entry name" value="HPT"/>
    <property type="match status" value="1"/>
</dbReference>
<dbReference type="AlphaFoldDB" id="A0A2M7G531"/>
<dbReference type="GO" id="GO:0000155">
    <property type="term" value="F:phosphorelay sensor kinase activity"/>
    <property type="evidence" value="ECO:0007669"/>
    <property type="project" value="InterPro"/>
</dbReference>
<dbReference type="PROSITE" id="PS50110">
    <property type="entry name" value="RESPONSE_REGULATORY"/>
    <property type="match status" value="1"/>
</dbReference>
<keyword evidence="6" id="KW-0418">Kinase</keyword>
<evidence type="ECO:0000256" key="5">
    <source>
        <dbReference type="ARBA" id="ARBA00022741"/>
    </source>
</evidence>
<dbReference type="PANTHER" id="PTHR45339:SF5">
    <property type="entry name" value="HISTIDINE KINASE"/>
    <property type="match status" value="1"/>
</dbReference>
<dbReference type="EMBL" id="PFFQ01000031">
    <property type="protein sequence ID" value="PIW17056.1"/>
    <property type="molecule type" value="Genomic_DNA"/>
</dbReference>
<dbReference type="SMART" id="SM00387">
    <property type="entry name" value="HATPase_c"/>
    <property type="match status" value="1"/>
</dbReference>
<dbReference type="SUPFAM" id="SSF55874">
    <property type="entry name" value="ATPase domain of HSP90 chaperone/DNA topoisomerase II/histidine kinase"/>
    <property type="match status" value="1"/>
</dbReference>
<dbReference type="CDD" id="cd17546">
    <property type="entry name" value="REC_hyHK_CKI1_RcsC-like"/>
    <property type="match status" value="1"/>
</dbReference>
<dbReference type="Proteomes" id="UP000231019">
    <property type="component" value="Unassembled WGS sequence"/>
</dbReference>
<evidence type="ECO:0000256" key="10">
    <source>
        <dbReference type="PROSITE-ProRule" id="PRU00169"/>
    </source>
</evidence>
<feature type="region of interest" description="Disordered" evidence="11">
    <location>
        <begin position="518"/>
        <end position="537"/>
    </location>
</feature>
<keyword evidence="5" id="KW-0547">Nucleotide-binding</keyword>
<dbReference type="Gene3D" id="3.30.450.20">
    <property type="entry name" value="PAS domain"/>
    <property type="match status" value="2"/>
</dbReference>
<proteinExistence type="predicted"/>
<dbReference type="InterPro" id="IPR036641">
    <property type="entry name" value="HPT_dom_sf"/>
</dbReference>
<dbReference type="CDD" id="cd00082">
    <property type="entry name" value="HisKA"/>
    <property type="match status" value="1"/>
</dbReference>
<feature type="domain" description="Response regulatory" evidence="13">
    <location>
        <begin position="543"/>
        <end position="663"/>
    </location>
</feature>
<evidence type="ECO:0000256" key="1">
    <source>
        <dbReference type="ARBA" id="ARBA00000085"/>
    </source>
</evidence>
<dbReference type="PANTHER" id="PTHR45339">
    <property type="entry name" value="HYBRID SIGNAL TRANSDUCTION HISTIDINE KINASE J"/>
    <property type="match status" value="1"/>
</dbReference>
<dbReference type="Pfam" id="PF01627">
    <property type="entry name" value="Hpt"/>
    <property type="match status" value="1"/>
</dbReference>
<dbReference type="CDD" id="cd16922">
    <property type="entry name" value="HATPase_EvgS-ArcB-TorS-like"/>
    <property type="match status" value="1"/>
</dbReference>
<dbReference type="EC" id="2.7.13.3" evidence="2"/>
<evidence type="ECO:0000256" key="2">
    <source>
        <dbReference type="ARBA" id="ARBA00012438"/>
    </source>
</evidence>
<dbReference type="Gene3D" id="1.10.287.130">
    <property type="match status" value="1"/>
</dbReference>
<dbReference type="InterPro" id="IPR001789">
    <property type="entry name" value="Sig_transdc_resp-reg_receiver"/>
</dbReference>
<comment type="catalytic activity">
    <reaction evidence="1">
        <text>ATP + protein L-histidine = ADP + protein N-phospho-L-histidine.</text>
        <dbReference type="EC" id="2.7.13.3"/>
    </reaction>
</comment>
<dbReference type="Pfam" id="PF13188">
    <property type="entry name" value="PAS_8"/>
    <property type="match status" value="1"/>
</dbReference>
<organism evidence="15 16">
    <name type="scientific">bacterium (Candidatus Blackallbacteria) CG17_big_fil_post_rev_8_21_14_2_50_48_46</name>
    <dbReference type="NCBI Taxonomy" id="2014261"/>
    <lineage>
        <taxon>Bacteria</taxon>
        <taxon>Candidatus Blackallbacteria</taxon>
    </lineage>
</organism>
<dbReference type="InterPro" id="IPR003661">
    <property type="entry name" value="HisK_dim/P_dom"/>
</dbReference>
<dbReference type="InterPro" id="IPR005467">
    <property type="entry name" value="His_kinase_dom"/>
</dbReference>
<evidence type="ECO:0000256" key="9">
    <source>
        <dbReference type="PROSITE-ProRule" id="PRU00110"/>
    </source>
</evidence>
<dbReference type="InterPro" id="IPR003594">
    <property type="entry name" value="HATPase_dom"/>
</dbReference>
<dbReference type="Pfam" id="PF00512">
    <property type="entry name" value="HisKA"/>
    <property type="match status" value="1"/>
</dbReference>
<dbReference type="InterPro" id="IPR011006">
    <property type="entry name" value="CheY-like_superfamily"/>
</dbReference>
<dbReference type="GO" id="GO:0005886">
    <property type="term" value="C:plasma membrane"/>
    <property type="evidence" value="ECO:0007669"/>
    <property type="project" value="UniProtKB-SubCell"/>
</dbReference>
<dbReference type="Pfam" id="PF00072">
    <property type="entry name" value="Response_reg"/>
    <property type="match status" value="1"/>
</dbReference>
<dbReference type="SMART" id="SM00448">
    <property type="entry name" value="REC"/>
    <property type="match status" value="1"/>
</dbReference>
<dbReference type="SUPFAM" id="SSF52172">
    <property type="entry name" value="CheY-like"/>
    <property type="match status" value="1"/>
</dbReference>
<evidence type="ECO:0000256" key="7">
    <source>
        <dbReference type="ARBA" id="ARBA00022840"/>
    </source>
</evidence>
<name>A0A2M7G531_9BACT</name>
<gene>
    <name evidence="15" type="ORF">COW36_10475</name>
</gene>
<keyword evidence="3 10" id="KW-0597">Phosphoprotein</keyword>
<evidence type="ECO:0000256" key="3">
    <source>
        <dbReference type="ARBA" id="ARBA00022553"/>
    </source>
</evidence>
<evidence type="ECO:0000256" key="6">
    <source>
        <dbReference type="ARBA" id="ARBA00022777"/>
    </source>
</evidence>
<feature type="modified residue" description="4-aspartylphosphate" evidence="10">
    <location>
        <position position="593"/>
    </location>
</feature>
<evidence type="ECO:0000256" key="8">
    <source>
        <dbReference type="ARBA" id="ARBA00023012"/>
    </source>
</evidence>
<dbReference type="InterPro" id="IPR008207">
    <property type="entry name" value="Sig_transdc_His_kin_Hpt_dom"/>
</dbReference>
<dbReference type="InterPro" id="IPR004358">
    <property type="entry name" value="Sig_transdc_His_kin-like_C"/>
</dbReference>
<evidence type="ECO:0000256" key="11">
    <source>
        <dbReference type="SAM" id="MobiDB-lite"/>
    </source>
</evidence>
<dbReference type="InterPro" id="IPR036890">
    <property type="entry name" value="HATPase_C_sf"/>
</dbReference>
<dbReference type="SUPFAM" id="SSF55785">
    <property type="entry name" value="PYP-like sensor domain (PAS domain)"/>
    <property type="match status" value="2"/>
</dbReference>
<dbReference type="Pfam" id="PF02518">
    <property type="entry name" value="HATPase_c"/>
    <property type="match status" value="1"/>
</dbReference>
<dbReference type="PROSITE" id="PS50109">
    <property type="entry name" value="HIS_KIN"/>
    <property type="match status" value="1"/>
</dbReference>
<comment type="caution">
    <text evidence="15">The sequence shown here is derived from an EMBL/GenBank/DDBJ whole genome shotgun (WGS) entry which is preliminary data.</text>
</comment>
<evidence type="ECO:0000259" key="14">
    <source>
        <dbReference type="PROSITE" id="PS50894"/>
    </source>
</evidence>
<dbReference type="SUPFAM" id="SSF47384">
    <property type="entry name" value="Homodimeric domain of signal transducing histidine kinase"/>
    <property type="match status" value="1"/>
</dbReference>
<feature type="modified residue" description="Phosphohistidine" evidence="9">
    <location>
        <position position="724"/>
    </location>
</feature>
<keyword evidence="4" id="KW-0808">Transferase</keyword>
<dbReference type="SMART" id="SM00091">
    <property type="entry name" value="PAS"/>
    <property type="match status" value="2"/>
</dbReference>
<feature type="domain" description="HPt" evidence="14">
    <location>
        <begin position="685"/>
        <end position="778"/>
    </location>
</feature>
<evidence type="ECO:0000313" key="16">
    <source>
        <dbReference type="Proteomes" id="UP000231019"/>
    </source>
</evidence>
<accession>A0A2M7G531</accession>
<evidence type="ECO:0000259" key="13">
    <source>
        <dbReference type="PROSITE" id="PS50110"/>
    </source>
</evidence>
<dbReference type="SMART" id="SM00388">
    <property type="entry name" value="HisKA"/>
    <property type="match status" value="1"/>
</dbReference>
<keyword evidence="7" id="KW-0067">ATP-binding</keyword>
<dbReference type="Gene3D" id="3.30.565.10">
    <property type="entry name" value="Histidine kinase-like ATPase, C-terminal domain"/>
    <property type="match status" value="1"/>
</dbReference>
<evidence type="ECO:0000256" key="4">
    <source>
        <dbReference type="ARBA" id="ARBA00022679"/>
    </source>
</evidence>
<dbReference type="InterPro" id="IPR035965">
    <property type="entry name" value="PAS-like_dom_sf"/>
</dbReference>
<dbReference type="Gene3D" id="1.20.120.160">
    <property type="entry name" value="HPT domain"/>
    <property type="match status" value="1"/>
</dbReference>
<dbReference type="InterPro" id="IPR000014">
    <property type="entry name" value="PAS"/>
</dbReference>
<dbReference type="SUPFAM" id="SSF47226">
    <property type="entry name" value="Histidine-containing phosphotransfer domain, HPT domain"/>
    <property type="match status" value="1"/>
</dbReference>
<feature type="domain" description="Histidine kinase" evidence="12">
    <location>
        <begin position="289"/>
        <end position="512"/>
    </location>
</feature>
<evidence type="ECO:0000313" key="15">
    <source>
        <dbReference type="EMBL" id="PIW17056.1"/>
    </source>
</evidence>